<feature type="domain" description="PilZ" evidence="1">
    <location>
        <begin position="5"/>
        <end position="93"/>
    </location>
</feature>
<dbReference type="InterPro" id="IPR009875">
    <property type="entry name" value="PilZ_domain"/>
</dbReference>
<organism evidence="2 3">
    <name type="scientific">Idiomarina baltica</name>
    <dbReference type="NCBI Taxonomy" id="190892"/>
    <lineage>
        <taxon>Bacteria</taxon>
        <taxon>Pseudomonadati</taxon>
        <taxon>Pseudomonadota</taxon>
        <taxon>Gammaproteobacteria</taxon>
        <taxon>Alteromonadales</taxon>
        <taxon>Idiomarinaceae</taxon>
        <taxon>Idiomarina</taxon>
    </lineage>
</organism>
<dbReference type="AlphaFoldDB" id="A0A348WLA3"/>
<evidence type="ECO:0000313" key="3">
    <source>
        <dbReference type="Proteomes" id="UP000262878"/>
    </source>
</evidence>
<dbReference type="GO" id="GO:0035438">
    <property type="term" value="F:cyclic-di-GMP binding"/>
    <property type="evidence" value="ECO:0007669"/>
    <property type="project" value="InterPro"/>
</dbReference>
<reference evidence="2 3" key="1">
    <citation type="journal article" date="2018" name="Nat. Biotechnol.">
        <title>A standardized bacterial taxonomy based on genome phylogeny substantially revises the tree of life.</title>
        <authorList>
            <person name="Parks D.H."/>
            <person name="Chuvochina M."/>
            <person name="Waite D.W."/>
            <person name="Rinke C."/>
            <person name="Skarshewski A."/>
            <person name="Chaumeil P.A."/>
            <person name="Hugenholtz P."/>
        </authorList>
    </citation>
    <scope>NUCLEOTIDE SEQUENCE [LARGE SCALE GENOMIC DNA]</scope>
    <source>
        <strain evidence="2">UBA9360</strain>
    </source>
</reference>
<name>A0A348WLA3_9GAMM</name>
<dbReference type="STRING" id="314276.OS145_07087"/>
<comment type="caution">
    <text evidence="2">The sequence shown here is derived from an EMBL/GenBank/DDBJ whole genome shotgun (WGS) entry which is preliminary data.</text>
</comment>
<proteinExistence type="predicted"/>
<dbReference type="EMBL" id="DMUP01000019">
    <property type="protein sequence ID" value="HAR55315.1"/>
    <property type="molecule type" value="Genomic_DNA"/>
</dbReference>
<accession>A0A348WLA3</accession>
<dbReference type="Gene3D" id="2.40.10.220">
    <property type="entry name" value="predicted glycosyltransferase like domains"/>
    <property type="match status" value="1"/>
</dbReference>
<evidence type="ECO:0000313" key="2">
    <source>
        <dbReference type="EMBL" id="HAR55315.1"/>
    </source>
</evidence>
<dbReference type="RefSeq" id="WP_286681823.1">
    <property type="nucleotide sequence ID" value="NZ_DAIRLQ010000004.1"/>
</dbReference>
<gene>
    <name evidence="2" type="ORF">DCR58_00875</name>
</gene>
<protein>
    <recommendedName>
        <fullName evidence="1">PilZ domain-containing protein</fullName>
    </recommendedName>
</protein>
<evidence type="ECO:0000259" key="1">
    <source>
        <dbReference type="Pfam" id="PF07238"/>
    </source>
</evidence>
<dbReference type="SUPFAM" id="SSF141371">
    <property type="entry name" value="PilZ domain-like"/>
    <property type="match status" value="1"/>
</dbReference>
<dbReference type="Proteomes" id="UP000262878">
    <property type="component" value="Unassembled WGS sequence"/>
</dbReference>
<dbReference type="Pfam" id="PF07238">
    <property type="entry name" value="PilZ"/>
    <property type="match status" value="1"/>
</dbReference>
<sequence>MHDDDKRSDRRVPVRTSATIELDGRRVSGACSDLSAHGVLLILPERLNVGTHFDVVVKAAGGGIADLRATGMVVRVDDAGDEGYEHGCKLIDVS</sequence>